<dbReference type="InterPro" id="IPR011972">
    <property type="entry name" value="CHP02285"/>
</dbReference>
<keyword evidence="1" id="KW-0732">Signal</keyword>
<dbReference type="EMBL" id="JBHRSZ010000004">
    <property type="protein sequence ID" value="MFC3151198.1"/>
    <property type="molecule type" value="Genomic_DNA"/>
</dbReference>
<dbReference type="RefSeq" id="WP_386719512.1">
    <property type="nucleotide sequence ID" value="NZ_JBHRSZ010000004.1"/>
</dbReference>
<proteinExistence type="predicted"/>
<evidence type="ECO:0000256" key="1">
    <source>
        <dbReference type="SAM" id="SignalP"/>
    </source>
</evidence>
<keyword evidence="3" id="KW-1185">Reference proteome</keyword>
<dbReference type="SUPFAM" id="SSF53850">
    <property type="entry name" value="Periplasmic binding protein-like II"/>
    <property type="match status" value="1"/>
</dbReference>
<evidence type="ECO:0000313" key="2">
    <source>
        <dbReference type="EMBL" id="MFC3151198.1"/>
    </source>
</evidence>
<feature type="chain" id="PRO_5045927568" evidence="1">
    <location>
        <begin position="28"/>
        <end position="295"/>
    </location>
</feature>
<evidence type="ECO:0000313" key="3">
    <source>
        <dbReference type="Proteomes" id="UP001595476"/>
    </source>
</evidence>
<accession>A0ABV7HEW2</accession>
<organism evidence="2 3">
    <name type="scientific">Litoribrevibacter euphylliae</name>
    <dbReference type="NCBI Taxonomy" id="1834034"/>
    <lineage>
        <taxon>Bacteria</taxon>
        <taxon>Pseudomonadati</taxon>
        <taxon>Pseudomonadota</taxon>
        <taxon>Gammaproteobacteria</taxon>
        <taxon>Oceanospirillales</taxon>
        <taxon>Oceanospirillaceae</taxon>
        <taxon>Litoribrevibacter</taxon>
    </lineage>
</organism>
<dbReference type="Proteomes" id="UP001595476">
    <property type="component" value="Unassembled WGS sequence"/>
</dbReference>
<sequence length="295" mass="33973">MSFTRFICFLRFLCGFGLLMCSSLVCAKDTLKWLEMDAPPYHIQAGKLHNQGIVDQVSQLIQQHMPNYLHSERVMNLPRVKEVMRIGQEVCHASLYKTPKREAVAYFSQVPSTMFPPVGLTIKEESFELFDENPMVSFSEVLIRQDLMGGISKGRSYGKSLDKILKQYERTARLERRSGDDIYQGLFNMLLYGRVDYILGSPLESGFAQRNLAAENKVFNIMLKERNSYDFGFVACSKTPWGKRIIEEINAVLIKIRPTPQYKSYFTKWLDDLSKGSFEKAYNEQFLVYGINKAS</sequence>
<protein>
    <submittedName>
        <fullName evidence="2">TIGR02285 family protein</fullName>
    </submittedName>
</protein>
<name>A0ABV7HEW2_9GAMM</name>
<comment type="caution">
    <text evidence="2">The sequence shown here is derived from an EMBL/GenBank/DDBJ whole genome shotgun (WGS) entry which is preliminary data.</text>
</comment>
<reference evidence="3" key="1">
    <citation type="journal article" date="2019" name="Int. J. Syst. Evol. Microbiol.">
        <title>The Global Catalogue of Microorganisms (GCM) 10K type strain sequencing project: providing services to taxonomists for standard genome sequencing and annotation.</title>
        <authorList>
            <consortium name="The Broad Institute Genomics Platform"/>
            <consortium name="The Broad Institute Genome Sequencing Center for Infectious Disease"/>
            <person name="Wu L."/>
            <person name="Ma J."/>
        </authorList>
    </citation>
    <scope>NUCLEOTIDE SEQUENCE [LARGE SCALE GENOMIC DNA]</scope>
    <source>
        <strain evidence="3">KCTC 52438</strain>
    </source>
</reference>
<dbReference type="NCBIfam" id="TIGR02285">
    <property type="entry name" value="TIGR02285 family protein"/>
    <property type="match status" value="1"/>
</dbReference>
<gene>
    <name evidence="2" type="ORF">ACFOEK_09195</name>
</gene>
<feature type="signal peptide" evidence="1">
    <location>
        <begin position="1"/>
        <end position="27"/>
    </location>
</feature>